<feature type="region of interest" description="Disordered" evidence="1">
    <location>
        <begin position="120"/>
        <end position="142"/>
    </location>
</feature>
<dbReference type="Proteomes" id="UP001142489">
    <property type="component" value="Unassembled WGS sequence"/>
</dbReference>
<proteinExistence type="predicted"/>
<organism evidence="2 3">
    <name type="scientific">Phrynocephalus forsythii</name>
    <dbReference type="NCBI Taxonomy" id="171643"/>
    <lineage>
        <taxon>Eukaryota</taxon>
        <taxon>Metazoa</taxon>
        <taxon>Chordata</taxon>
        <taxon>Craniata</taxon>
        <taxon>Vertebrata</taxon>
        <taxon>Euteleostomi</taxon>
        <taxon>Lepidosauria</taxon>
        <taxon>Squamata</taxon>
        <taxon>Bifurcata</taxon>
        <taxon>Unidentata</taxon>
        <taxon>Episquamata</taxon>
        <taxon>Toxicofera</taxon>
        <taxon>Iguania</taxon>
        <taxon>Acrodonta</taxon>
        <taxon>Agamidae</taxon>
        <taxon>Agaminae</taxon>
        <taxon>Phrynocephalus</taxon>
    </lineage>
</organism>
<protein>
    <submittedName>
        <fullName evidence="2">Uncharacterized protein</fullName>
    </submittedName>
</protein>
<keyword evidence="3" id="KW-1185">Reference proteome</keyword>
<evidence type="ECO:0000313" key="2">
    <source>
        <dbReference type="EMBL" id="KAJ7318018.1"/>
    </source>
</evidence>
<comment type="caution">
    <text evidence="2">The sequence shown here is derived from an EMBL/GenBank/DDBJ whole genome shotgun (WGS) entry which is preliminary data.</text>
</comment>
<dbReference type="AlphaFoldDB" id="A0A9Q0XL62"/>
<sequence>MVAAISSVGNRKGEPAGESSFLLDRRVGLADLNLQERKSTGEGELLGLAGTEGIKEGAGRGGWAEEQEEKIEGVYWVKEEEWVEEELLEVVKEGCWTGEKAIPLILPMAVGMQSKIEFNGTRKKGPKRQNMERKGRKMSTKASTRVAFSKEWQLSHQQLPERSRSGTQGWTSLMTQALIQVQILQFMPNADLKRSNKILNLSE</sequence>
<evidence type="ECO:0000313" key="3">
    <source>
        <dbReference type="Proteomes" id="UP001142489"/>
    </source>
</evidence>
<name>A0A9Q0XL62_9SAUR</name>
<reference evidence="2" key="1">
    <citation type="journal article" date="2023" name="DNA Res.">
        <title>Chromosome-level genome assembly of Phrynocephalus forsythii using third-generation DNA sequencing and Hi-C analysis.</title>
        <authorList>
            <person name="Qi Y."/>
            <person name="Zhao W."/>
            <person name="Zhao Y."/>
            <person name="Niu C."/>
            <person name="Cao S."/>
            <person name="Zhang Y."/>
        </authorList>
    </citation>
    <scope>NUCLEOTIDE SEQUENCE</scope>
    <source>
        <tissue evidence="2">Muscle</tissue>
    </source>
</reference>
<dbReference type="EMBL" id="JAPFRF010000011">
    <property type="protein sequence ID" value="KAJ7318018.1"/>
    <property type="molecule type" value="Genomic_DNA"/>
</dbReference>
<gene>
    <name evidence="2" type="ORF">JRQ81_004180</name>
</gene>
<accession>A0A9Q0XL62</accession>
<evidence type="ECO:0000256" key="1">
    <source>
        <dbReference type="SAM" id="MobiDB-lite"/>
    </source>
</evidence>